<gene>
    <name evidence="2" type="ORF">LL14B4_10575</name>
</gene>
<dbReference type="Pfam" id="PF24028">
    <property type="entry name" value="DUF7339"/>
    <property type="match status" value="1"/>
</dbReference>
<proteinExistence type="predicted"/>
<dbReference type="EMBL" id="CP028160">
    <property type="protein sequence ID" value="AWN66596.1"/>
    <property type="molecule type" value="Genomic_DNA"/>
</dbReference>
<feature type="domain" description="DUF7339" evidence="1">
    <location>
        <begin position="1"/>
        <end position="109"/>
    </location>
</feature>
<dbReference type="AlphaFoldDB" id="A0A2Z3KGP5"/>
<reference evidence="2 3" key="1">
    <citation type="submission" date="2018-03" db="EMBL/GenBank/DDBJ databases">
        <title>Genome sequence of Lactococcus lactis strain 14B4 from almond drupe.</title>
        <authorList>
            <person name="Tran T.D."/>
            <person name="McGarvey J.A."/>
            <person name="Huynh S."/>
            <person name="Parker C.T."/>
        </authorList>
    </citation>
    <scope>NUCLEOTIDE SEQUENCE [LARGE SCALE GENOMIC DNA]</scope>
    <source>
        <strain evidence="2 3">14B4</strain>
    </source>
</reference>
<dbReference type="Proteomes" id="UP000245919">
    <property type="component" value="Chromosome"/>
</dbReference>
<evidence type="ECO:0000313" key="3">
    <source>
        <dbReference type="Proteomes" id="UP000245919"/>
    </source>
</evidence>
<dbReference type="InterPro" id="IPR055763">
    <property type="entry name" value="DUF7339"/>
</dbReference>
<accession>A0A2Z3KGP5</accession>
<sequence>MTPEYFWTKITDFCEKKNMSMTKFCAVNQVSIPVDSWRYCLRKKKFPPEKTIMNVKFLFSDDEIHELLCSNSYPVEVKPEDDVTGEIMLSLNLSSSYKAHLRLRRKIQRLFYQGEL</sequence>
<name>A0A2Z3KGP5_LACLL</name>
<evidence type="ECO:0000259" key="1">
    <source>
        <dbReference type="Pfam" id="PF24028"/>
    </source>
</evidence>
<protein>
    <recommendedName>
        <fullName evidence="1">DUF7339 domain-containing protein</fullName>
    </recommendedName>
</protein>
<organism evidence="2 3">
    <name type="scientific">Lactococcus lactis subsp. lactis</name>
    <name type="common">Streptococcus lactis</name>
    <dbReference type="NCBI Taxonomy" id="1360"/>
    <lineage>
        <taxon>Bacteria</taxon>
        <taxon>Bacillati</taxon>
        <taxon>Bacillota</taxon>
        <taxon>Bacilli</taxon>
        <taxon>Lactobacillales</taxon>
        <taxon>Streptococcaceae</taxon>
        <taxon>Lactococcus</taxon>
    </lineage>
</organism>
<evidence type="ECO:0000313" key="2">
    <source>
        <dbReference type="EMBL" id="AWN66596.1"/>
    </source>
</evidence>